<keyword evidence="3" id="KW-0645">Protease</keyword>
<dbReference type="Gene3D" id="2.40.30.40">
    <property type="entry name" value="Peptidase M42, domain 2"/>
    <property type="match status" value="1"/>
</dbReference>
<dbReference type="GeneID" id="93279123"/>
<evidence type="ECO:0000313" key="9">
    <source>
        <dbReference type="EMBL" id="SET86112.1"/>
    </source>
</evidence>
<keyword evidence="10" id="KW-1185">Reference proteome</keyword>
<protein>
    <submittedName>
        <fullName evidence="9">Putative aminopeptidase FrvX</fullName>
    </submittedName>
</protein>
<dbReference type="EMBL" id="FOIM01000017">
    <property type="protein sequence ID" value="SET86112.1"/>
    <property type="molecule type" value="Genomic_DNA"/>
</dbReference>
<evidence type="ECO:0000256" key="8">
    <source>
        <dbReference type="PIRSR" id="PIRSR001123-2"/>
    </source>
</evidence>
<feature type="binding site" evidence="8">
    <location>
        <position position="188"/>
    </location>
    <ligand>
        <name>Zn(2+)</name>
        <dbReference type="ChEBI" id="CHEBI:29105"/>
        <label>1</label>
    </ligand>
</feature>
<dbReference type="GO" id="GO:0006508">
    <property type="term" value="P:proteolysis"/>
    <property type="evidence" value="ECO:0007669"/>
    <property type="project" value="UniProtKB-KW"/>
</dbReference>
<evidence type="ECO:0000256" key="6">
    <source>
        <dbReference type="PIRNR" id="PIRNR001123"/>
    </source>
</evidence>
<dbReference type="Gene3D" id="3.40.630.10">
    <property type="entry name" value="Zn peptidases"/>
    <property type="match status" value="1"/>
</dbReference>
<keyword evidence="2 9" id="KW-0031">Aminopeptidase</keyword>
<name>A0A1I0HPU8_9FIRM</name>
<evidence type="ECO:0000256" key="3">
    <source>
        <dbReference type="ARBA" id="ARBA00022670"/>
    </source>
</evidence>
<evidence type="ECO:0000313" key="10">
    <source>
        <dbReference type="Proteomes" id="UP000198508"/>
    </source>
</evidence>
<comment type="similarity">
    <text evidence="1 6">Belongs to the peptidase M42 family.</text>
</comment>
<dbReference type="GO" id="GO:0046872">
    <property type="term" value="F:metal ion binding"/>
    <property type="evidence" value="ECO:0007669"/>
    <property type="project" value="UniProtKB-UniRule"/>
</dbReference>
<keyword evidence="5" id="KW-0378">Hydrolase</keyword>
<dbReference type="STRING" id="460384.SAMN05216313_11735"/>
<evidence type="ECO:0000256" key="2">
    <source>
        <dbReference type="ARBA" id="ARBA00022438"/>
    </source>
</evidence>
<dbReference type="InterPro" id="IPR023367">
    <property type="entry name" value="Peptidase_M42_dom2"/>
</dbReference>
<feature type="active site" description="Proton acceptor" evidence="7">
    <location>
        <position position="220"/>
    </location>
</feature>
<gene>
    <name evidence="9" type="ORF">SAMN05216313_11735</name>
</gene>
<dbReference type="Pfam" id="PF05343">
    <property type="entry name" value="Peptidase_M42"/>
    <property type="match status" value="1"/>
</dbReference>
<dbReference type="InterPro" id="IPR051464">
    <property type="entry name" value="Peptidase_M42_aminopept"/>
</dbReference>
<evidence type="ECO:0000256" key="7">
    <source>
        <dbReference type="PIRSR" id="PIRSR001123-1"/>
    </source>
</evidence>
<feature type="binding site" evidence="8">
    <location>
        <position position="188"/>
    </location>
    <ligand>
        <name>Zn(2+)</name>
        <dbReference type="ChEBI" id="CHEBI:29105"/>
        <label>2</label>
    </ligand>
</feature>
<accession>A0A1I0HPU8</accession>
<comment type="cofactor">
    <cofactor evidence="8">
        <name>a divalent metal cation</name>
        <dbReference type="ChEBI" id="CHEBI:60240"/>
    </cofactor>
    <text evidence="8">Binds 2 divalent metal cations per subunit.</text>
</comment>
<dbReference type="PANTHER" id="PTHR32481">
    <property type="entry name" value="AMINOPEPTIDASE"/>
    <property type="match status" value="1"/>
</dbReference>
<reference evidence="10" key="1">
    <citation type="submission" date="2016-10" db="EMBL/GenBank/DDBJ databases">
        <authorList>
            <person name="Varghese N."/>
            <person name="Submissions S."/>
        </authorList>
    </citation>
    <scope>NUCLEOTIDE SEQUENCE [LARGE SCALE GENOMIC DNA]</scope>
    <source>
        <strain evidence="10">NLAE-zl-G277</strain>
    </source>
</reference>
<dbReference type="SUPFAM" id="SSF101821">
    <property type="entry name" value="Aminopeptidase/glucanase lid domain"/>
    <property type="match status" value="1"/>
</dbReference>
<feature type="binding site" evidence="8">
    <location>
        <position position="330"/>
    </location>
    <ligand>
        <name>Zn(2+)</name>
        <dbReference type="ChEBI" id="CHEBI:29105"/>
        <label>2</label>
    </ligand>
</feature>
<feature type="binding site" evidence="8">
    <location>
        <position position="243"/>
    </location>
    <ligand>
        <name>Zn(2+)</name>
        <dbReference type="ChEBI" id="CHEBI:29105"/>
        <label>1</label>
    </ligand>
</feature>
<dbReference type="SUPFAM" id="SSF53187">
    <property type="entry name" value="Zn-dependent exopeptidases"/>
    <property type="match status" value="1"/>
</dbReference>
<dbReference type="GO" id="GO:0004177">
    <property type="term" value="F:aminopeptidase activity"/>
    <property type="evidence" value="ECO:0007669"/>
    <property type="project" value="UniProtKB-UniRule"/>
</dbReference>
<dbReference type="PIRSF" id="PIRSF001123">
    <property type="entry name" value="PepA_GA"/>
    <property type="match status" value="1"/>
</dbReference>
<evidence type="ECO:0000256" key="1">
    <source>
        <dbReference type="ARBA" id="ARBA00006272"/>
    </source>
</evidence>
<evidence type="ECO:0000256" key="4">
    <source>
        <dbReference type="ARBA" id="ARBA00022723"/>
    </source>
</evidence>
<dbReference type="InterPro" id="IPR008007">
    <property type="entry name" value="Peptidase_M42"/>
</dbReference>
<proteinExistence type="inferred from homology"/>
<evidence type="ECO:0000256" key="5">
    <source>
        <dbReference type="ARBA" id="ARBA00022801"/>
    </source>
</evidence>
<dbReference type="Proteomes" id="UP000198508">
    <property type="component" value="Unassembled WGS sequence"/>
</dbReference>
<dbReference type="AlphaFoldDB" id="A0A1I0HPU8"/>
<feature type="binding site" evidence="8">
    <location>
        <position position="70"/>
    </location>
    <ligand>
        <name>Zn(2+)</name>
        <dbReference type="ChEBI" id="CHEBI:29105"/>
        <label>1</label>
    </ligand>
</feature>
<sequence>MNTNINPKSLELIADLSNAFGPSGFEDAVFDVAKKHCGDMAQVTDDCLRNIYIRPNKPAKGLPVFMLDAHCDEVGFMVHSIRPNGTLRFVSLGGWNMDSLPSSKVLVRNAEGRYLPGLIASKPVHFKTAAERSQGAAPAISDYIIDVGAASAEEAVEVFKIRIGEPIVSDVQFQYDEEHDVMIGKGFDCRIGCAALIEAMHRLQDEELDVDLVGVLSSQEEVGERGVKVAVNQVRPQIAICFEGCPADDTFTEPYAIQTALKKGPMIRFMDKSIICNPRYQRYALDLAEKQGLAIQSSVREGGGNNGAMVSTALDGIPVIVVGVPVRYIHSHYGITSYYDFEATVQLAVAIVKSMNEEIIKSF</sequence>
<keyword evidence="4 8" id="KW-0479">Metal-binding</keyword>
<organism evidence="9 10">
    <name type="scientific">Enterocloster lavalensis</name>
    <dbReference type="NCBI Taxonomy" id="460384"/>
    <lineage>
        <taxon>Bacteria</taxon>
        <taxon>Bacillati</taxon>
        <taxon>Bacillota</taxon>
        <taxon>Clostridia</taxon>
        <taxon>Lachnospirales</taxon>
        <taxon>Lachnospiraceae</taxon>
        <taxon>Enterocloster</taxon>
    </lineage>
</organism>
<dbReference type="PANTHER" id="PTHR32481:SF0">
    <property type="entry name" value="AMINOPEPTIDASE YPDE-RELATED"/>
    <property type="match status" value="1"/>
</dbReference>
<feature type="binding site" evidence="8">
    <location>
        <position position="221"/>
    </location>
    <ligand>
        <name>Zn(2+)</name>
        <dbReference type="ChEBI" id="CHEBI:29105"/>
        <label>2</label>
    </ligand>
</feature>
<dbReference type="RefSeq" id="WP_092365754.1">
    <property type="nucleotide sequence ID" value="NZ_CABJCG010000002.1"/>
</dbReference>